<dbReference type="AlphaFoldDB" id="F0X045"/>
<organism evidence="1">
    <name type="scientific">Albugo laibachii Nc14</name>
    <dbReference type="NCBI Taxonomy" id="890382"/>
    <lineage>
        <taxon>Eukaryota</taxon>
        <taxon>Sar</taxon>
        <taxon>Stramenopiles</taxon>
        <taxon>Oomycota</taxon>
        <taxon>Peronosporomycetes</taxon>
        <taxon>Albuginales</taxon>
        <taxon>Albuginaceae</taxon>
        <taxon>Albugo</taxon>
    </lineage>
</organism>
<sequence length="202" mass="22925">MIVTDSELVLMAAVDEKLYLRLTCCAYGTLTKTYWPSANDNSRRAKNGLCLFKSGVSVAANTELEYETQWKELSDSFKTKPKVLEYLANTWLIYKERFVHAWTSKYRHFGNKATSRVECSHAYIKTLLQVSTGDLLSVLNKLTLALVHQVRAEETRRSEENVRYLNGVPSIFTPVCGMISAFAARTVSNKSRENERRGVVAQ</sequence>
<name>F0X045_9STRA</name>
<dbReference type="EMBL" id="FR824503">
    <property type="protein sequence ID" value="CCA27127.1"/>
    <property type="molecule type" value="Genomic_DNA"/>
</dbReference>
<dbReference type="HOGENOM" id="CLU_1356827_0_0_1"/>
<accession>F0X045</accession>
<gene>
    <name evidence="1" type="primary">AlNc14C461G11783</name>
    <name evidence="1" type="ORF">ALNC14_132710</name>
</gene>
<reference evidence="1" key="1">
    <citation type="journal article" date="2011" name="PLoS Biol.">
        <title>Gene gain and loss during evolution of obligate parasitism in the white rust pathogen of Arabidopsis thaliana.</title>
        <authorList>
            <person name="Kemen E."/>
            <person name="Gardiner A."/>
            <person name="Schultz-Larsen T."/>
            <person name="Kemen A.C."/>
            <person name="Balmuth A.L."/>
            <person name="Robert-Seilaniantz A."/>
            <person name="Bailey K."/>
            <person name="Holub E."/>
            <person name="Studholme D.J."/>
            <person name="Maclean D."/>
            <person name="Jones J.D."/>
        </authorList>
    </citation>
    <scope>NUCLEOTIDE SEQUENCE</scope>
</reference>
<evidence type="ECO:0000313" key="1">
    <source>
        <dbReference type="EMBL" id="CCA27127.1"/>
    </source>
</evidence>
<reference evidence="1" key="2">
    <citation type="submission" date="2011-02" db="EMBL/GenBank/DDBJ databases">
        <authorList>
            <person name="MacLean D."/>
        </authorList>
    </citation>
    <scope>NUCLEOTIDE SEQUENCE</scope>
</reference>
<proteinExistence type="predicted"/>
<protein>
    <submittedName>
        <fullName evidence="1">Pc21g00130 putative</fullName>
    </submittedName>
</protein>
<dbReference type="PANTHER" id="PTHR31569:SF4">
    <property type="entry name" value="SWIM-TYPE DOMAIN-CONTAINING PROTEIN"/>
    <property type="match status" value="1"/>
</dbReference>
<dbReference type="PANTHER" id="PTHR31569">
    <property type="entry name" value="SWIM-TYPE DOMAIN-CONTAINING PROTEIN"/>
    <property type="match status" value="1"/>
</dbReference>
<dbReference type="InterPro" id="IPR052579">
    <property type="entry name" value="Zinc_finger_SWIM"/>
</dbReference>